<name>A0A1G7MQY8_9GAMM</name>
<reference evidence="2 5" key="2">
    <citation type="submission" date="2023-11" db="EMBL/GenBank/DDBJ databases">
        <title>MicrobeMod: A computational toolkit for identifying prokaryotic methylation and restriction-modification with nanopore sequencing.</title>
        <authorList>
            <person name="Crits-Christoph A."/>
            <person name="Kang S.C."/>
            <person name="Lee H."/>
            <person name="Ostrov N."/>
        </authorList>
    </citation>
    <scope>NUCLEOTIDE SEQUENCE [LARGE SCALE GENOMIC DNA]</scope>
    <source>
        <strain evidence="2 5">ATCC BAA-571</strain>
    </source>
</reference>
<dbReference type="EMBL" id="JAWXXP010000001">
    <property type="protein sequence ID" value="MDX5994912.1"/>
    <property type="molecule type" value="Genomic_DNA"/>
</dbReference>
<proteinExistence type="predicted"/>
<evidence type="ECO:0000313" key="2">
    <source>
        <dbReference type="EMBL" id="MDX5994912.1"/>
    </source>
</evidence>
<dbReference type="Gene3D" id="3.10.310.30">
    <property type="match status" value="1"/>
</dbReference>
<evidence type="ECO:0000313" key="4">
    <source>
        <dbReference type="Proteomes" id="UP000182413"/>
    </source>
</evidence>
<dbReference type="InterPro" id="IPR003156">
    <property type="entry name" value="DHHA1_dom"/>
</dbReference>
<dbReference type="InterPro" id="IPR038763">
    <property type="entry name" value="DHH_sf"/>
</dbReference>
<dbReference type="PANTHER" id="PTHR46922:SF4">
    <property type="entry name" value="DHHA1 DOMAIN PROTEIN"/>
    <property type="match status" value="1"/>
</dbReference>
<organism evidence="3 4">
    <name type="scientific">Ectopseudomonas alcaliphila</name>
    <dbReference type="NCBI Taxonomy" id="101564"/>
    <lineage>
        <taxon>Bacteria</taxon>
        <taxon>Pseudomonadati</taxon>
        <taxon>Pseudomonadota</taxon>
        <taxon>Gammaproteobacteria</taxon>
        <taxon>Pseudomonadales</taxon>
        <taxon>Pseudomonadaceae</taxon>
        <taxon>Ectopseudomonas</taxon>
    </lineage>
</organism>
<reference evidence="3 4" key="1">
    <citation type="submission" date="2016-10" db="EMBL/GenBank/DDBJ databases">
        <authorList>
            <person name="de Groot N.N."/>
        </authorList>
    </citation>
    <scope>NUCLEOTIDE SEQUENCE [LARGE SCALE GENOMIC DNA]</scope>
    <source>
        <strain evidence="3 4">JCM 10630</strain>
    </source>
</reference>
<dbReference type="Proteomes" id="UP001278050">
    <property type="component" value="Unassembled WGS sequence"/>
</dbReference>
<gene>
    <name evidence="3" type="ORF">SAMN05216575_109108</name>
    <name evidence="2" type="ORF">SIM71_22845</name>
</gene>
<evidence type="ECO:0000259" key="1">
    <source>
        <dbReference type="Pfam" id="PF02272"/>
    </source>
</evidence>
<dbReference type="GO" id="GO:0003676">
    <property type="term" value="F:nucleic acid binding"/>
    <property type="evidence" value="ECO:0007669"/>
    <property type="project" value="InterPro"/>
</dbReference>
<keyword evidence="5" id="KW-1185">Reference proteome</keyword>
<protein>
    <submittedName>
        <fullName evidence="2">DHHA1 domain-containing protein</fullName>
    </submittedName>
    <submittedName>
        <fullName evidence="3">Oligoribonuclease NrnB or cAMP/cGMP phosphodiesterase, DHH superfamily</fullName>
    </submittedName>
</protein>
<evidence type="ECO:0000313" key="5">
    <source>
        <dbReference type="Proteomes" id="UP001278050"/>
    </source>
</evidence>
<dbReference type="Pfam" id="PF02272">
    <property type="entry name" value="DHHA1"/>
    <property type="match status" value="1"/>
</dbReference>
<dbReference type="EMBL" id="FNAE01000009">
    <property type="protein sequence ID" value="SDF64172.1"/>
    <property type="molecule type" value="Genomic_DNA"/>
</dbReference>
<sequence length="459" mass="50626">MKTLCIYHANCADGFGAAWVVRQALGADNVEFHAGHYGMPAPDVEGRDVIIVDFSYPYELLLLLGHQARSILIIDHHKTAAEALAQLPQAPSCFAEWAPSTQRVGTVFDMNRSGAGLTWDYFNPAEPRPALINHIEDRDLWRFKLEGTREVMASVFSYPHDFDVWDAIMEISTHQHWVAGKAIDRKHHKDLAELIGSNTRLTNISGYSVPTINLPPTMASDAGHLMSEGQPFAAIYWDTDEHRKYSLRSRPEGLDVSEIAKQFGGGGHRGAAGFTVPFDHELVTGHVQATLESTSGQDIVLNPEAQSILAQCISAHGYVVAALTNGRPDLALAEARLWVESFTEAARQLTAAPLPMPVTRDELGHWTHPAWPQDGDEDAIPKAWFANNGLEPFIVEFENDAPETLSDAYFEQGNPDCSAWQPSTPPGEGWFVFSIHYTEDGPVCVWVRPVQEGTTHASV</sequence>
<accession>A0A1G7MQY8</accession>
<evidence type="ECO:0000313" key="3">
    <source>
        <dbReference type="EMBL" id="SDF64172.1"/>
    </source>
</evidence>
<dbReference type="RefSeq" id="WP_074681741.1">
    <property type="nucleotide sequence ID" value="NZ_CBCSET010000008.1"/>
</dbReference>
<feature type="domain" description="DHHA1" evidence="1">
    <location>
        <begin position="228"/>
        <end position="277"/>
    </location>
</feature>
<dbReference type="Proteomes" id="UP000182413">
    <property type="component" value="Unassembled WGS sequence"/>
</dbReference>
<dbReference type="SUPFAM" id="SSF64182">
    <property type="entry name" value="DHH phosphoesterases"/>
    <property type="match status" value="1"/>
</dbReference>
<dbReference type="AlphaFoldDB" id="A0A1G7MQY8"/>
<dbReference type="PANTHER" id="PTHR46922">
    <property type="entry name" value="DHHA1 DOMAIN PROTEIN"/>
    <property type="match status" value="1"/>
</dbReference>